<organism evidence="2 3">
    <name type="scientific">Cynara cardunculus var. scolymus</name>
    <name type="common">Globe artichoke</name>
    <name type="synonym">Cynara scolymus</name>
    <dbReference type="NCBI Taxonomy" id="59895"/>
    <lineage>
        <taxon>Eukaryota</taxon>
        <taxon>Viridiplantae</taxon>
        <taxon>Streptophyta</taxon>
        <taxon>Embryophyta</taxon>
        <taxon>Tracheophyta</taxon>
        <taxon>Spermatophyta</taxon>
        <taxon>Magnoliopsida</taxon>
        <taxon>eudicotyledons</taxon>
        <taxon>Gunneridae</taxon>
        <taxon>Pentapetalae</taxon>
        <taxon>asterids</taxon>
        <taxon>campanulids</taxon>
        <taxon>Asterales</taxon>
        <taxon>Asteraceae</taxon>
        <taxon>Carduoideae</taxon>
        <taxon>Cardueae</taxon>
        <taxon>Carduinae</taxon>
        <taxon>Cynara</taxon>
    </lineage>
</organism>
<keyword evidence="3" id="KW-1185">Reference proteome</keyword>
<evidence type="ECO:0000313" key="3">
    <source>
        <dbReference type="Proteomes" id="UP000243975"/>
    </source>
</evidence>
<gene>
    <name evidence="2" type="ORF">Ccrd_014492</name>
</gene>
<feature type="compositionally biased region" description="Basic and acidic residues" evidence="1">
    <location>
        <begin position="32"/>
        <end position="41"/>
    </location>
</feature>
<reference evidence="2 3" key="1">
    <citation type="journal article" date="2016" name="Sci. Rep.">
        <title>The genome sequence of the outbreeding globe artichoke constructed de novo incorporating a phase-aware low-pass sequencing strategy of F1 progeny.</title>
        <authorList>
            <person name="Scaglione D."/>
            <person name="Reyes-Chin-Wo S."/>
            <person name="Acquadro A."/>
            <person name="Froenicke L."/>
            <person name="Portis E."/>
            <person name="Beitel C."/>
            <person name="Tirone M."/>
            <person name="Mauro R."/>
            <person name="Lo Monaco A."/>
            <person name="Mauromicale G."/>
            <person name="Faccioli P."/>
            <person name="Cattivelli L."/>
            <person name="Rieseberg L."/>
            <person name="Michelmore R."/>
            <person name="Lanteri S."/>
        </authorList>
    </citation>
    <scope>NUCLEOTIDE SEQUENCE [LARGE SCALE GENOMIC DNA]</scope>
    <source>
        <strain evidence="2">2C</strain>
    </source>
</reference>
<accession>A0A103YDL2</accession>
<evidence type="ECO:0000313" key="2">
    <source>
        <dbReference type="EMBL" id="KVI07144.1"/>
    </source>
</evidence>
<sequence length="155" mass="17653">MDDVDRLFECFKCGISPPQSAARGRKTKKQKVKQEKLHEDPSTSTDFTSAGSDGKKQQSSTNMQNLCQMDWHALFQFCTPTVGKRNFNNGSQFSPVVFYGSPQGVPPKRPARLLRLLHEIRVELAAQHKSRCLQFFDDFTKSISLLFRMNCAITY</sequence>
<proteinExistence type="predicted"/>
<comment type="caution">
    <text evidence="2">The sequence shown here is derived from an EMBL/GenBank/DDBJ whole genome shotgun (WGS) entry which is preliminary data.</text>
</comment>
<feature type="region of interest" description="Disordered" evidence="1">
    <location>
        <begin position="14"/>
        <end position="61"/>
    </location>
</feature>
<name>A0A103YDL2_CYNCS</name>
<evidence type="ECO:0000256" key="1">
    <source>
        <dbReference type="SAM" id="MobiDB-lite"/>
    </source>
</evidence>
<dbReference type="EMBL" id="LEKV01001517">
    <property type="protein sequence ID" value="KVI07144.1"/>
    <property type="molecule type" value="Genomic_DNA"/>
</dbReference>
<dbReference type="Gramene" id="KVI07144">
    <property type="protein sequence ID" value="KVI07144"/>
    <property type="gene ID" value="Ccrd_014492"/>
</dbReference>
<feature type="compositionally biased region" description="Polar residues" evidence="1">
    <location>
        <begin position="42"/>
        <end position="61"/>
    </location>
</feature>
<dbReference type="Proteomes" id="UP000243975">
    <property type="component" value="Unassembled WGS sequence"/>
</dbReference>
<protein>
    <submittedName>
        <fullName evidence="2">Uncharacterized protein</fullName>
    </submittedName>
</protein>
<dbReference type="AlphaFoldDB" id="A0A103YDL2"/>
<dbReference type="STRING" id="59895.A0A103YDL2"/>